<dbReference type="EMBL" id="DS178312">
    <property type="protein sequence ID" value="EHS64168.1"/>
    <property type="molecule type" value="Genomic_DNA"/>
</dbReference>
<protein>
    <submittedName>
        <fullName evidence="2">Uncharacterized protein</fullName>
    </submittedName>
</protein>
<feature type="region of interest" description="Disordered" evidence="1">
    <location>
        <begin position="49"/>
        <end position="114"/>
    </location>
</feature>
<dbReference type="Proteomes" id="UP000008783">
    <property type="component" value="Unassembled WGS sequence"/>
</dbReference>
<dbReference type="VEuPathDB" id="FungiDB:PGTG_22078"/>
<sequence>MVNTWSENPELITPNFTARVTPPRTTNPSVVDRSFDASIFQSAENSFIGMADNSTNSPSVPSGQNQIPFPSTSTPQHTPQDPPMTHPSTPEEHANSREPGKLTEETKDGQSIPSRSLEQIIAGELEKSGLSGIDDNLLKVLLIRNLTRSHIDSEQATVSSKSLV</sequence>
<dbReference type="KEGG" id="pgr:PGTG_22078"/>
<reference evidence="3" key="1">
    <citation type="journal article" date="2011" name="Proc. Natl. Acad. Sci. U.S.A.">
        <title>Obligate biotrophy features unraveled by the genomic analysis of rust fungi.</title>
        <authorList>
            <person name="Duplessis S."/>
            <person name="Cuomo C.A."/>
            <person name="Lin Y.-C."/>
            <person name="Aerts A."/>
            <person name="Tisserant E."/>
            <person name="Veneault-Fourrey C."/>
            <person name="Joly D.L."/>
            <person name="Hacquard S."/>
            <person name="Amselem J."/>
            <person name="Cantarel B.L."/>
            <person name="Chiu R."/>
            <person name="Coutinho P.M."/>
            <person name="Feau N."/>
            <person name="Field M."/>
            <person name="Frey P."/>
            <person name="Gelhaye E."/>
            <person name="Goldberg J."/>
            <person name="Grabherr M.G."/>
            <person name="Kodira C.D."/>
            <person name="Kohler A."/>
            <person name="Kuees U."/>
            <person name="Lindquist E.A."/>
            <person name="Lucas S.M."/>
            <person name="Mago R."/>
            <person name="Mauceli E."/>
            <person name="Morin E."/>
            <person name="Murat C."/>
            <person name="Pangilinan J.L."/>
            <person name="Park R."/>
            <person name="Pearson M."/>
            <person name="Quesneville H."/>
            <person name="Rouhier N."/>
            <person name="Sakthikumar S."/>
            <person name="Salamov A.A."/>
            <person name="Schmutz J."/>
            <person name="Selles B."/>
            <person name="Shapiro H."/>
            <person name="Tanguay P."/>
            <person name="Tuskan G.A."/>
            <person name="Henrissat B."/>
            <person name="Van de Peer Y."/>
            <person name="Rouze P."/>
            <person name="Ellis J.G."/>
            <person name="Dodds P.N."/>
            <person name="Schein J.E."/>
            <person name="Zhong S."/>
            <person name="Hamelin R.C."/>
            <person name="Grigoriev I.V."/>
            <person name="Szabo L.J."/>
            <person name="Martin F."/>
        </authorList>
    </citation>
    <scope>NUCLEOTIDE SEQUENCE [LARGE SCALE GENOMIC DNA]</scope>
    <source>
        <strain evidence="3">CRL 75-36-700-3 / race SCCL</strain>
    </source>
</reference>
<dbReference type="AlphaFoldDB" id="H6QTF3"/>
<evidence type="ECO:0000256" key="1">
    <source>
        <dbReference type="SAM" id="MobiDB-lite"/>
    </source>
</evidence>
<accession>H6QTF3</accession>
<organism evidence="2 3">
    <name type="scientific">Puccinia graminis f. sp. tritici (strain CRL 75-36-700-3 / race SCCL)</name>
    <name type="common">Black stem rust fungus</name>
    <dbReference type="NCBI Taxonomy" id="418459"/>
    <lineage>
        <taxon>Eukaryota</taxon>
        <taxon>Fungi</taxon>
        <taxon>Dikarya</taxon>
        <taxon>Basidiomycota</taxon>
        <taxon>Pucciniomycotina</taxon>
        <taxon>Pucciniomycetes</taxon>
        <taxon>Pucciniales</taxon>
        <taxon>Pucciniaceae</taxon>
        <taxon>Puccinia</taxon>
    </lineage>
</organism>
<dbReference type="InParanoid" id="H6QTF3"/>
<feature type="compositionally biased region" description="Basic and acidic residues" evidence="1">
    <location>
        <begin position="89"/>
        <end position="108"/>
    </location>
</feature>
<proteinExistence type="predicted"/>
<evidence type="ECO:0000313" key="3">
    <source>
        <dbReference type="Proteomes" id="UP000008783"/>
    </source>
</evidence>
<dbReference type="RefSeq" id="XP_003889213.1">
    <property type="nucleotide sequence ID" value="XM_003889164.1"/>
</dbReference>
<evidence type="ECO:0000313" key="2">
    <source>
        <dbReference type="EMBL" id="EHS64168.1"/>
    </source>
</evidence>
<name>H6QTF3_PUCGT</name>
<dbReference type="HOGENOM" id="CLU_1619874_0_0_1"/>
<gene>
    <name evidence="2" type="ORF">PGTG_22078</name>
</gene>
<dbReference type="GeneID" id="13541724"/>
<keyword evidence="3" id="KW-1185">Reference proteome</keyword>
<feature type="compositionally biased region" description="Polar residues" evidence="1">
    <location>
        <begin position="52"/>
        <end position="79"/>
    </location>
</feature>